<dbReference type="EMBL" id="AMCI01001832">
    <property type="protein sequence ID" value="EJX04372.1"/>
    <property type="molecule type" value="Genomic_DNA"/>
</dbReference>
<dbReference type="AlphaFoldDB" id="J9GAN7"/>
<organism evidence="2">
    <name type="scientific">gut metagenome</name>
    <dbReference type="NCBI Taxonomy" id="749906"/>
    <lineage>
        <taxon>unclassified sequences</taxon>
        <taxon>metagenomes</taxon>
        <taxon>organismal metagenomes</taxon>
    </lineage>
</organism>
<gene>
    <name evidence="2" type="ORF">EVA_07521</name>
</gene>
<sequence length="34" mass="3667">MAKRGSSRNSFSRFNSSNTTHGIKISPLISKEAG</sequence>
<evidence type="ECO:0000313" key="2">
    <source>
        <dbReference type="EMBL" id="EJX04372.1"/>
    </source>
</evidence>
<comment type="caution">
    <text evidence="2">The sequence shown here is derived from an EMBL/GenBank/DDBJ whole genome shotgun (WGS) entry which is preliminary data.</text>
</comment>
<name>J9GAN7_9ZZZZ</name>
<feature type="region of interest" description="Disordered" evidence="1">
    <location>
        <begin position="1"/>
        <end position="34"/>
    </location>
</feature>
<proteinExistence type="predicted"/>
<reference evidence="2" key="1">
    <citation type="journal article" date="2012" name="PLoS ONE">
        <title>Gene sets for utilization of primary and secondary nutrition supplies in the distal gut of endangered iberian lynx.</title>
        <authorList>
            <person name="Alcaide M."/>
            <person name="Messina E."/>
            <person name="Richter M."/>
            <person name="Bargiela R."/>
            <person name="Peplies J."/>
            <person name="Huws S.A."/>
            <person name="Newbold C.J."/>
            <person name="Golyshin P.N."/>
            <person name="Simon M.A."/>
            <person name="Lopez G."/>
            <person name="Yakimov M.M."/>
            <person name="Ferrer M."/>
        </authorList>
    </citation>
    <scope>NUCLEOTIDE SEQUENCE</scope>
</reference>
<protein>
    <submittedName>
        <fullName evidence="2">Uncharacterized protein</fullName>
    </submittedName>
</protein>
<feature type="compositionally biased region" description="Low complexity" evidence="1">
    <location>
        <begin position="7"/>
        <end position="18"/>
    </location>
</feature>
<accession>J9GAN7</accession>
<evidence type="ECO:0000256" key="1">
    <source>
        <dbReference type="SAM" id="MobiDB-lite"/>
    </source>
</evidence>